<comment type="catalytic activity">
    <reaction evidence="5 6">
        <text>cytidine(34) in tRNA(Ile2) + L-lysine + ATP = lysidine(34) in tRNA(Ile2) + AMP + diphosphate + H(+)</text>
        <dbReference type="Rhea" id="RHEA:43744"/>
        <dbReference type="Rhea" id="RHEA-COMP:10625"/>
        <dbReference type="Rhea" id="RHEA-COMP:10670"/>
        <dbReference type="ChEBI" id="CHEBI:15378"/>
        <dbReference type="ChEBI" id="CHEBI:30616"/>
        <dbReference type="ChEBI" id="CHEBI:32551"/>
        <dbReference type="ChEBI" id="CHEBI:33019"/>
        <dbReference type="ChEBI" id="CHEBI:82748"/>
        <dbReference type="ChEBI" id="CHEBI:83665"/>
        <dbReference type="ChEBI" id="CHEBI:456215"/>
        <dbReference type="EC" id="6.3.4.19"/>
    </reaction>
</comment>
<reference evidence="8" key="2">
    <citation type="journal article" date="2022" name="Res Sq">
        <title>Evolution of multicellular longitudinally dividing oral cavity symbionts (Neisseriaceae).</title>
        <authorList>
            <person name="Nyongesa S."/>
            <person name="Weber P."/>
            <person name="Bernet E."/>
            <person name="Pullido F."/>
            <person name="Nieckarz M."/>
            <person name="Delaby M."/>
            <person name="Nieves C."/>
            <person name="Viehboeck T."/>
            <person name="Krause N."/>
            <person name="Rivera-Millot A."/>
            <person name="Nakamura A."/>
            <person name="Vischer N."/>
            <person name="VanNieuwenhze M."/>
            <person name="Brun Y."/>
            <person name="Cava F."/>
            <person name="Bulgheresi S."/>
            <person name="Veyrier F."/>
        </authorList>
    </citation>
    <scope>NUCLEOTIDE SEQUENCE</scope>
    <source>
        <strain evidence="8">SAG 1488-6</strain>
    </source>
</reference>
<dbReference type="NCBIfam" id="TIGR02432">
    <property type="entry name" value="lysidine_TilS_N"/>
    <property type="match status" value="1"/>
</dbReference>
<evidence type="ECO:0000256" key="1">
    <source>
        <dbReference type="ARBA" id="ARBA00022598"/>
    </source>
</evidence>
<dbReference type="EC" id="6.3.4.19" evidence="6"/>
<name>A0ABY4EB13_VITST</name>
<comment type="subcellular location">
    <subcellularLocation>
        <location evidence="6">Cytoplasm</location>
    </subcellularLocation>
</comment>
<protein>
    <recommendedName>
        <fullName evidence="6">tRNA(Ile)-lysidine synthase</fullName>
        <ecNumber evidence="6">6.3.4.19</ecNumber>
    </recommendedName>
    <alternativeName>
        <fullName evidence="6">tRNA(Ile)-2-lysyl-cytidine synthase</fullName>
    </alternativeName>
    <alternativeName>
        <fullName evidence="6">tRNA(Ile)-lysidine synthetase</fullName>
    </alternativeName>
</protein>
<gene>
    <name evidence="6 8" type="primary">tilS</name>
    <name evidence="8" type="ORF">LVJ81_08950</name>
</gene>
<keyword evidence="4 6" id="KW-0067">ATP-binding</keyword>
<dbReference type="RefSeq" id="WP_019958639.1">
    <property type="nucleotide sequence ID" value="NZ_CP091512.1"/>
</dbReference>
<evidence type="ECO:0000256" key="6">
    <source>
        <dbReference type="HAMAP-Rule" id="MF_01161"/>
    </source>
</evidence>
<evidence type="ECO:0000256" key="4">
    <source>
        <dbReference type="ARBA" id="ARBA00022840"/>
    </source>
</evidence>
<dbReference type="PANTHER" id="PTHR43033:SF1">
    <property type="entry name" value="TRNA(ILE)-LYSIDINE SYNTHASE-RELATED"/>
    <property type="match status" value="1"/>
</dbReference>
<keyword evidence="6" id="KW-0963">Cytoplasm</keyword>
<sequence length="448" mass="51553">MLKNKLQAAIVNSWSEPNGSDHFHLEVALSGGLDSVVLLHVLASLKDTMNWHISAVHVNHQLQLISGEWVSFCERLCERLQINLRIENVKVEQVAKLGIEAAARMARYQAFAKTSADVVVLAHHSDDQVETALLAFLRGGGLRALAAMPAWRPLNAAVQLWRPFLNLSKSDLEQYALEENLAYVNDPSNADESYTRNWLRKTVLPQLNLYDAYTNKKILAGIYQRQQELSVLNEIQEQDWKYIFSEKVFSINKMLSLSIPRQEQQLLLFATHYQLSTWSKAKLNHFLAELAHSPTTRHQISLGCNQVRADRGRLYAWGEQQQGQFKQLFDFFENSFINEQDKLQLALAFLKQFDNTNHCSSLRKYGVALLPLSKVRSITDEITLNKLMKVLKAKKIPLFVIEEWPCWIFSEGSHQVWAAKIQDGEMLRQFPIWNEYLSFLDLYLIQPN</sequence>
<dbReference type="Pfam" id="PF01171">
    <property type="entry name" value="ATP_bind_3"/>
    <property type="match status" value="1"/>
</dbReference>
<comment type="domain">
    <text evidence="6">The N-terminal region contains the highly conserved SGGXDS motif, predicted to be a P-loop motif involved in ATP binding.</text>
</comment>
<keyword evidence="1 6" id="KW-0436">Ligase</keyword>
<dbReference type="InterPro" id="IPR012094">
    <property type="entry name" value="tRNA_Ile_lys_synt"/>
</dbReference>
<evidence type="ECO:0000256" key="2">
    <source>
        <dbReference type="ARBA" id="ARBA00022694"/>
    </source>
</evidence>
<dbReference type="InterPro" id="IPR014729">
    <property type="entry name" value="Rossmann-like_a/b/a_fold"/>
</dbReference>
<dbReference type="InterPro" id="IPR011063">
    <property type="entry name" value="TilS/TtcA_N"/>
</dbReference>
<organism evidence="8 9">
    <name type="scientific">Vitreoscilla stercoraria</name>
    <dbReference type="NCBI Taxonomy" id="61"/>
    <lineage>
        <taxon>Bacteria</taxon>
        <taxon>Pseudomonadati</taxon>
        <taxon>Pseudomonadota</taxon>
        <taxon>Betaproteobacteria</taxon>
        <taxon>Neisseriales</taxon>
        <taxon>Neisseriaceae</taxon>
        <taxon>Vitreoscilla</taxon>
    </lineage>
</organism>
<feature type="binding site" evidence="6">
    <location>
        <begin position="30"/>
        <end position="35"/>
    </location>
    <ligand>
        <name>ATP</name>
        <dbReference type="ChEBI" id="CHEBI:30616"/>
    </ligand>
</feature>
<dbReference type="Proteomes" id="UP000832034">
    <property type="component" value="Chromosome"/>
</dbReference>
<dbReference type="GO" id="GO:0032267">
    <property type="term" value="F:tRNA(Ile)-lysidine synthase activity"/>
    <property type="evidence" value="ECO:0007669"/>
    <property type="project" value="UniProtKB-EC"/>
</dbReference>
<dbReference type="EMBL" id="CP091512">
    <property type="protein sequence ID" value="UOO91758.1"/>
    <property type="molecule type" value="Genomic_DNA"/>
</dbReference>
<evidence type="ECO:0000259" key="7">
    <source>
        <dbReference type="Pfam" id="PF01171"/>
    </source>
</evidence>
<evidence type="ECO:0000256" key="3">
    <source>
        <dbReference type="ARBA" id="ARBA00022741"/>
    </source>
</evidence>
<dbReference type="InterPro" id="IPR012795">
    <property type="entry name" value="tRNA_Ile_lys_synt_N"/>
</dbReference>
<comment type="function">
    <text evidence="6">Ligates lysine onto the cytidine present at position 34 of the AUA codon-specific tRNA(Ile) that contains the anticodon CAU, in an ATP-dependent manner. Cytidine is converted to lysidine, thus changing the amino acid specificity of the tRNA from methionine to isoleucine.</text>
</comment>
<evidence type="ECO:0000313" key="8">
    <source>
        <dbReference type="EMBL" id="UOO91758.1"/>
    </source>
</evidence>
<dbReference type="SUPFAM" id="SSF82829">
    <property type="entry name" value="MesJ substrate recognition domain-like"/>
    <property type="match status" value="1"/>
</dbReference>
<dbReference type="CDD" id="cd01992">
    <property type="entry name" value="TilS_N"/>
    <property type="match status" value="1"/>
</dbReference>
<keyword evidence="3 6" id="KW-0547">Nucleotide-binding</keyword>
<comment type="similarity">
    <text evidence="6">Belongs to the tRNA(Ile)-lysidine synthase family.</text>
</comment>
<dbReference type="Gene3D" id="3.40.50.620">
    <property type="entry name" value="HUPs"/>
    <property type="match status" value="1"/>
</dbReference>
<feature type="domain" description="tRNA(Ile)-lysidine/2-thiocytidine synthase N-terminal" evidence="7">
    <location>
        <begin position="26"/>
        <end position="201"/>
    </location>
</feature>
<accession>A0ABY4EB13</accession>
<dbReference type="SUPFAM" id="SSF52402">
    <property type="entry name" value="Adenine nucleotide alpha hydrolases-like"/>
    <property type="match status" value="1"/>
</dbReference>
<reference evidence="8" key="1">
    <citation type="submission" date="2021-12" db="EMBL/GenBank/DDBJ databases">
        <authorList>
            <person name="Veyrier F.J."/>
        </authorList>
    </citation>
    <scope>NUCLEOTIDE SEQUENCE</scope>
    <source>
        <strain evidence="8">SAG 1488-6</strain>
    </source>
</reference>
<keyword evidence="9" id="KW-1185">Reference proteome</keyword>
<evidence type="ECO:0000256" key="5">
    <source>
        <dbReference type="ARBA" id="ARBA00048539"/>
    </source>
</evidence>
<dbReference type="PANTHER" id="PTHR43033">
    <property type="entry name" value="TRNA(ILE)-LYSIDINE SYNTHASE-RELATED"/>
    <property type="match status" value="1"/>
</dbReference>
<keyword evidence="2 6" id="KW-0819">tRNA processing</keyword>
<proteinExistence type="inferred from homology"/>
<dbReference type="HAMAP" id="MF_01161">
    <property type="entry name" value="tRNA_Ile_lys_synt"/>
    <property type="match status" value="1"/>
</dbReference>
<evidence type="ECO:0000313" key="9">
    <source>
        <dbReference type="Proteomes" id="UP000832034"/>
    </source>
</evidence>